<evidence type="ECO:0000256" key="1">
    <source>
        <dbReference type="SAM" id="Phobius"/>
    </source>
</evidence>
<dbReference type="NCBIfam" id="NF045849">
    <property type="entry name" value="ICE_MMCAP2_0565"/>
    <property type="match status" value="1"/>
</dbReference>
<keyword evidence="1" id="KW-0812">Transmembrane</keyword>
<evidence type="ECO:0008006" key="4">
    <source>
        <dbReference type="Google" id="ProtNLM"/>
    </source>
</evidence>
<accession>A0A1G1XZX3</accession>
<feature type="transmembrane region" description="Helical" evidence="1">
    <location>
        <begin position="107"/>
        <end position="127"/>
    </location>
</feature>
<reference evidence="2 3" key="1">
    <citation type="journal article" date="2016" name="Nat. Commun.">
        <title>Thousands of microbial genomes shed light on interconnected biogeochemical processes in an aquifer system.</title>
        <authorList>
            <person name="Anantharaman K."/>
            <person name="Brown C.T."/>
            <person name="Hug L.A."/>
            <person name="Sharon I."/>
            <person name="Castelle C.J."/>
            <person name="Probst A.J."/>
            <person name="Thomas B.C."/>
            <person name="Singh A."/>
            <person name="Wilkins M.J."/>
            <person name="Karaoz U."/>
            <person name="Brodie E.L."/>
            <person name="Williams K.H."/>
            <person name="Hubbard S.S."/>
            <person name="Banfield J.F."/>
        </authorList>
    </citation>
    <scope>NUCLEOTIDE SEQUENCE [LARGE SCALE GENOMIC DNA]</scope>
</reference>
<dbReference type="STRING" id="1797533.A2731_03630"/>
<name>A0A1G1XZX3_9BACT</name>
<dbReference type="InterPro" id="IPR043993">
    <property type="entry name" value="T4SS_pilin"/>
</dbReference>
<sequence length="998" mass="106540">MNKKNSIFNSLGLARITTISFLTLVVIFVFGVMPALAQLQTGLEYGTYTGLGTQDIRITIMKIIRIFLGLVGIIAIILIMYGGYVWMTSAGNPEKVEQAKKILRNAAIGLLIIFSAFMIVSFIIGVLSGEFGAGPRRPGGGPPPYSDGHLGSGIIESVYPAPYARDVTRDTNIAVTFKVEIDPTSICNDGNSNGQCDNNETLKSGSVYIFKSDDRDNYNKGGNFVDPATVRVTQTADSRTFTFNPDNYLGDGVRNIWYEVRLTNSIKKAGGIDTAFPGVRNFFQWPFEIGTRLDLDPVEVNNGGVFPQPDDEGDNYSMAAATFAVGSIEVTVQPQVAQDAEVYDDGKIDPTSPAANFSVSGAYNCSSDATVQIRLNTNDSLTLLPSVSISGLIIDPALTAANTINIGCGLVGSFAANPSSGGVGKPGIYWQFKVKAQKSADTMKVVEKIYTFGTDIAISTDNSVTAGNIGTKISNDNLLVNSSASGSTVTLTAKTAGEGGNLIRIEASGSWARLCNDDSPPICDANNPTINLSGGSNAVLAAIENDVSDKPRNAVIKIDFNEAVDPTKVDPDPSSFADNTVVVEYYDGITWRPVAGKYLFSNQYQTVEFLPNSQCGVCTNGNPCDDSADCGGGTCNFITNTCGDQIYCLPVLTPTSYEATNYRVIVKAGLLNDCANNDGCLESIFNSCVRVPADNPDGTVNENYDQACNSSNVNPADGTGYFLPRALGSPAGIIDMANNSFNGNRNTFVLDNQTVGEAEGPQTQSDQVAFNLNSANADTQGDDLIWSFYINKELDITPPNITTIGPAINQSAVSLTDPIAATFDELLMGATLKPGSGYRDGYCRCDPTSPNCPSGYTCDDVTSTIGKCKIDSGEQPFCAEDKECSSNSCWNRKYVSLVDRSTFPVGWWITHTNLDNNSDAYADYTVVSLRHTRFAEVTQYGAEFGSGIKDVYQNCYLPSEGPNAGTGTCGTNPNEPYCCNGDAMGLTEWLGTSCNTGY</sequence>
<dbReference type="Pfam" id="PF18895">
    <property type="entry name" value="T4SS_pilin"/>
    <property type="match status" value="1"/>
</dbReference>
<protein>
    <recommendedName>
        <fullName evidence="4">SbsA Ig-like domain-containing protein</fullName>
    </recommendedName>
</protein>
<feature type="transmembrane region" description="Helical" evidence="1">
    <location>
        <begin position="12"/>
        <end position="37"/>
    </location>
</feature>
<comment type="caution">
    <text evidence="2">The sequence shown here is derived from an EMBL/GenBank/DDBJ whole genome shotgun (WGS) entry which is preliminary data.</text>
</comment>
<evidence type="ECO:0000313" key="3">
    <source>
        <dbReference type="Proteomes" id="UP000176241"/>
    </source>
</evidence>
<evidence type="ECO:0000313" key="2">
    <source>
        <dbReference type="EMBL" id="OGY45588.1"/>
    </source>
</evidence>
<organism evidence="2 3">
    <name type="scientific">Candidatus Buchananbacteria bacterium RIFCSPHIGHO2_01_FULL_39_8</name>
    <dbReference type="NCBI Taxonomy" id="1797533"/>
    <lineage>
        <taxon>Bacteria</taxon>
        <taxon>Candidatus Buchananiibacteriota</taxon>
    </lineage>
</organism>
<keyword evidence="1" id="KW-1133">Transmembrane helix</keyword>
<dbReference type="EMBL" id="MHIC01000015">
    <property type="protein sequence ID" value="OGY45588.1"/>
    <property type="molecule type" value="Genomic_DNA"/>
</dbReference>
<feature type="transmembrane region" description="Helical" evidence="1">
    <location>
        <begin position="63"/>
        <end position="86"/>
    </location>
</feature>
<gene>
    <name evidence="2" type="ORF">A2731_03630</name>
</gene>
<keyword evidence="1" id="KW-0472">Membrane</keyword>
<dbReference type="Proteomes" id="UP000176241">
    <property type="component" value="Unassembled WGS sequence"/>
</dbReference>
<proteinExistence type="predicted"/>
<dbReference type="AlphaFoldDB" id="A0A1G1XZX3"/>